<feature type="region of interest" description="Disordered" evidence="7">
    <location>
        <begin position="231"/>
        <end position="266"/>
    </location>
</feature>
<keyword evidence="11" id="KW-1185">Reference proteome</keyword>
<dbReference type="InterPro" id="IPR006565">
    <property type="entry name" value="BTP"/>
</dbReference>
<accession>A0AAI8W0R1</accession>
<dbReference type="GO" id="GO:0006367">
    <property type="term" value="P:transcription initiation at RNA polymerase II promoter"/>
    <property type="evidence" value="ECO:0007669"/>
    <property type="project" value="TreeGrafter"/>
</dbReference>
<evidence type="ECO:0000256" key="1">
    <source>
        <dbReference type="ARBA" id="ARBA00004123"/>
    </source>
</evidence>
<dbReference type="GO" id="GO:0005669">
    <property type="term" value="C:transcription factor TFIID complex"/>
    <property type="evidence" value="ECO:0007669"/>
    <property type="project" value="InterPro"/>
</dbReference>
<evidence type="ECO:0000256" key="3">
    <source>
        <dbReference type="ARBA" id="ARBA00017307"/>
    </source>
</evidence>
<dbReference type="AlphaFoldDB" id="A0AAI8W0R1"/>
<feature type="compositionally biased region" description="Basic residues" evidence="7">
    <location>
        <begin position="27"/>
        <end position="40"/>
    </location>
</feature>
<evidence type="ECO:0000256" key="2">
    <source>
        <dbReference type="ARBA" id="ARBA00008767"/>
    </source>
</evidence>
<feature type="region of interest" description="Disordered" evidence="7">
    <location>
        <begin position="1"/>
        <end position="41"/>
    </location>
</feature>
<name>A0AAI8W0R1_9PEZI</name>
<evidence type="ECO:0000256" key="4">
    <source>
        <dbReference type="ARBA" id="ARBA00023015"/>
    </source>
</evidence>
<evidence type="ECO:0000313" key="11">
    <source>
        <dbReference type="Proteomes" id="UP001296104"/>
    </source>
</evidence>
<dbReference type="Pfam" id="PF10406">
    <property type="entry name" value="TAF8_C"/>
    <property type="match status" value="1"/>
</dbReference>
<dbReference type="CDD" id="cd00076">
    <property type="entry name" value="HFD_SF"/>
    <property type="match status" value="1"/>
</dbReference>
<proteinExistence type="inferred from homology"/>
<evidence type="ECO:0000259" key="9">
    <source>
        <dbReference type="Pfam" id="PF10406"/>
    </source>
</evidence>
<sequence>MALPTPPGPHTGLKRSHSSSEASSQPQKRRRVHHQLHHVQTKPAHIELAPQDPFFAQGQLLKSITAGLTLAGFDGVKESALEMFRAQVEEYMLKFLAHARTSMQDGRRTAPTPLDFASALAQMPTSHTASCLKPHLDLQLPEDIACPPISEPDPPPPLAPDFSNLLEPLIDRAIPSYIPKHFPARPPNHAWRHTDVFPQREKDPKKMREQATQEGMLAEQALRKLAAAAKTSAMNAEKRRNSVLSGEGKARDPARPHKRGARAHEDTFADVLKEIGGLDEATDMDVDGKSHANGGGMDLGMPEGIAVNHDMNHWRKGTSRRVA</sequence>
<feature type="domain" description="Bromodomain associated" evidence="8">
    <location>
        <begin position="58"/>
        <end position="123"/>
    </location>
</feature>
<evidence type="ECO:0000259" key="8">
    <source>
        <dbReference type="Pfam" id="PF07524"/>
    </source>
</evidence>
<dbReference type="GO" id="GO:0046982">
    <property type="term" value="F:protein heterodimerization activity"/>
    <property type="evidence" value="ECO:0007669"/>
    <property type="project" value="InterPro"/>
</dbReference>
<evidence type="ECO:0000256" key="7">
    <source>
        <dbReference type="SAM" id="MobiDB-lite"/>
    </source>
</evidence>
<evidence type="ECO:0000313" key="10">
    <source>
        <dbReference type="EMBL" id="CAK3757620.1"/>
    </source>
</evidence>
<evidence type="ECO:0000256" key="6">
    <source>
        <dbReference type="ARBA" id="ARBA00023242"/>
    </source>
</evidence>
<dbReference type="EMBL" id="CAVMBE010000001">
    <property type="protein sequence ID" value="CAK3757620.1"/>
    <property type="molecule type" value="Genomic_DNA"/>
</dbReference>
<evidence type="ECO:0000256" key="5">
    <source>
        <dbReference type="ARBA" id="ARBA00023163"/>
    </source>
</evidence>
<dbReference type="InterPro" id="IPR037818">
    <property type="entry name" value="TAF8"/>
</dbReference>
<protein>
    <recommendedName>
        <fullName evidence="3">Transcription initiation factor TFIID subunit 8</fullName>
    </recommendedName>
</protein>
<dbReference type="PANTHER" id="PTHR46469">
    <property type="entry name" value="TRANSCRIPTION INITIATION FACTOR TFIID SUBUNIT 8"/>
    <property type="match status" value="1"/>
</dbReference>
<comment type="similarity">
    <text evidence="2">Belongs to the TAF8 family.</text>
</comment>
<comment type="subcellular location">
    <subcellularLocation>
        <location evidence="1">Nucleus</location>
    </subcellularLocation>
</comment>
<dbReference type="InterPro" id="IPR019473">
    <property type="entry name" value="TFIID_su8_C"/>
</dbReference>
<keyword evidence="6" id="KW-0539">Nucleus</keyword>
<gene>
    <name evidence="10" type="ORF">LECACI_7A000256</name>
</gene>
<dbReference type="Gene3D" id="1.10.20.10">
    <property type="entry name" value="Histone, subunit A"/>
    <property type="match status" value="1"/>
</dbReference>
<dbReference type="Pfam" id="PF07524">
    <property type="entry name" value="Bromo_TP"/>
    <property type="match status" value="1"/>
</dbReference>
<dbReference type="CDD" id="cd08049">
    <property type="entry name" value="TAF8"/>
    <property type="match status" value="1"/>
</dbReference>
<keyword evidence="5" id="KW-0804">Transcription</keyword>
<comment type="caution">
    <text evidence="10">The sequence shown here is derived from an EMBL/GenBank/DDBJ whole genome shotgun (WGS) entry which is preliminary data.</text>
</comment>
<reference evidence="10" key="1">
    <citation type="submission" date="2023-11" db="EMBL/GenBank/DDBJ databases">
        <authorList>
            <person name="Alioto T."/>
            <person name="Alioto T."/>
            <person name="Gomez Garrido J."/>
        </authorList>
    </citation>
    <scope>NUCLEOTIDE SEQUENCE</scope>
</reference>
<keyword evidence="4" id="KW-0805">Transcription regulation</keyword>
<dbReference type="PANTHER" id="PTHR46469:SF1">
    <property type="entry name" value="TRANSCRIPTION INITIATION FACTOR TFIID SUBUNIT 8"/>
    <property type="match status" value="1"/>
</dbReference>
<organism evidence="10 11">
    <name type="scientific">Lecanosticta acicola</name>
    <dbReference type="NCBI Taxonomy" id="111012"/>
    <lineage>
        <taxon>Eukaryota</taxon>
        <taxon>Fungi</taxon>
        <taxon>Dikarya</taxon>
        <taxon>Ascomycota</taxon>
        <taxon>Pezizomycotina</taxon>
        <taxon>Dothideomycetes</taxon>
        <taxon>Dothideomycetidae</taxon>
        <taxon>Mycosphaerellales</taxon>
        <taxon>Mycosphaerellaceae</taxon>
        <taxon>Lecanosticta</taxon>
    </lineage>
</organism>
<dbReference type="Proteomes" id="UP001296104">
    <property type="component" value="Unassembled WGS sequence"/>
</dbReference>
<dbReference type="InterPro" id="IPR009072">
    <property type="entry name" value="Histone-fold"/>
</dbReference>
<feature type="domain" description="Transcription factor TFIID subunit 8 C-terminal" evidence="9">
    <location>
        <begin position="177"/>
        <end position="225"/>
    </location>
</feature>